<dbReference type="EMBL" id="JBHTBF010000002">
    <property type="protein sequence ID" value="MFC7317875.1"/>
    <property type="molecule type" value="Genomic_DNA"/>
</dbReference>
<sequence length="400" mass="43859">MADRPLDGVRVVELSTMVAGPYAGQLLGDLGADVVKLERPDGGELARRLDPRVGGESFYYLTANRNKRSLALDVTSDAGREAFFDLVERADVVLENFPPSFTRRYGIDHGAVRERNERIVYCSISAYGETGPYRDDPGIDTTVQALTGAMSMTRDADGPPMRSGVPMNDVFAALYAVQGVLAALYDRDRTGVGDHVDVSLLDAGVTGLTTRATYSLVTGEPYPPFGRRHNYFAPEGVYAVGDGEVQLSVVTDRHWLRLCEVLDDPDLAADERFADVNERVRNRERLAAELAPRLAAWSVEDLVAALREAGVPAAPINDTRSVWDHPQVRARDLKRTVEHPTAGAVETLGFPVKYDRIEPTIRRHPPLLGEHTAEVLEELGYDPATIGDLIESGVAARHRE</sequence>
<dbReference type="Proteomes" id="UP001596547">
    <property type="component" value="Unassembled WGS sequence"/>
</dbReference>
<evidence type="ECO:0000256" key="1">
    <source>
        <dbReference type="ARBA" id="ARBA00022679"/>
    </source>
</evidence>
<evidence type="ECO:0000313" key="3">
    <source>
        <dbReference type="Proteomes" id="UP001596547"/>
    </source>
</evidence>
<comment type="caution">
    <text evidence="2">The sequence shown here is derived from an EMBL/GenBank/DDBJ whole genome shotgun (WGS) entry which is preliminary data.</text>
</comment>
<dbReference type="AlphaFoldDB" id="A0ABD6ABP6"/>
<dbReference type="SUPFAM" id="SSF89796">
    <property type="entry name" value="CoA-transferase family III (CaiB/BaiF)"/>
    <property type="match status" value="1"/>
</dbReference>
<proteinExistence type="predicted"/>
<accession>A0ABD6ABP6</accession>
<organism evidence="2 3">
    <name type="scientific">Halomarina halobia</name>
    <dbReference type="NCBI Taxonomy" id="3033386"/>
    <lineage>
        <taxon>Archaea</taxon>
        <taxon>Methanobacteriati</taxon>
        <taxon>Methanobacteriota</taxon>
        <taxon>Stenosarchaea group</taxon>
        <taxon>Halobacteria</taxon>
        <taxon>Halobacteriales</taxon>
        <taxon>Natronomonadaceae</taxon>
        <taxon>Halomarina</taxon>
    </lineage>
</organism>
<gene>
    <name evidence="2" type="ORF">ACFQPE_13900</name>
</gene>
<dbReference type="InterPro" id="IPR050483">
    <property type="entry name" value="CoA-transferase_III_domain"/>
</dbReference>
<keyword evidence="3" id="KW-1185">Reference proteome</keyword>
<dbReference type="InterPro" id="IPR023606">
    <property type="entry name" value="CoA-Trfase_III_dom_1_sf"/>
</dbReference>
<evidence type="ECO:0000313" key="2">
    <source>
        <dbReference type="EMBL" id="MFC7317875.1"/>
    </source>
</evidence>
<dbReference type="Pfam" id="PF02515">
    <property type="entry name" value="CoA_transf_3"/>
    <property type="match status" value="1"/>
</dbReference>
<dbReference type="PANTHER" id="PTHR48207">
    <property type="entry name" value="SUCCINATE--HYDROXYMETHYLGLUTARATE COA-TRANSFERASE"/>
    <property type="match status" value="1"/>
</dbReference>
<dbReference type="GO" id="GO:0016740">
    <property type="term" value="F:transferase activity"/>
    <property type="evidence" value="ECO:0007669"/>
    <property type="project" value="UniProtKB-KW"/>
</dbReference>
<protein>
    <submittedName>
        <fullName evidence="2">CaiB/BaiF CoA transferase family protein</fullName>
    </submittedName>
</protein>
<name>A0ABD6ABP6_9EURY</name>
<dbReference type="RefSeq" id="WP_276302889.1">
    <property type="nucleotide sequence ID" value="NZ_CP119992.1"/>
</dbReference>
<dbReference type="InterPro" id="IPR044855">
    <property type="entry name" value="CoA-Trfase_III_dom3_sf"/>
</dbReference>
<keyword evidence="1 2" id="KW-0808">Transferase</keyword>
<dbReference type="Gene3D" id="3.40.50.10540">
    <property type="entry name" value="Crotonobetainyl-coa:carnitine coa-transferase, domain 1"/>
    <property type="match status" value="1"/>
</dbReference>
<dbReference type="InterPro" id="IPR003673">
    <property type="entry name" value="CoA-Trfase_fam_III"/>
</dbReference>
<dbReference type="PANTHER" id="PTHR48207:SF3">
    <property type="entry name" value="SUCCINATE--HYDROXYMETHYLGLUTARATE COA-TRANSFERASE"/>
    <property type="match status" value="1"/>
</dbReference>
<reference evidence="2 3" key="1">
    <citation type="journal article" date="2019" name="Int. J. Syst. Evol. Microbiol.">
        <title>The Global Catalogue of Microorganisms (GCM) 10K type strain sequencing project: providing services to taxonomists for standard genome sequencing and annotation.</title>
        <authorList>
            <consortium name="The Broad Institute Genomics Platform"/>
            <consortium name="The Broad Institute Genome Sequencing Center for Infectious Disease"/>
            <person name="Wu L."/>
            <person name="Ma J."/>
        </authorList>
    </citation>
    <scope>NUCLEOTIDE SEQUENCE [LARGE SCALE GENOMIC DNA]</scope>
    <source>
        <strain evidence="2 3">PSR21</strain>
    </source>
</reference>
<dbReference type="GeneID" id="79315442"/>
<dbReference type="Gene3D" id="3.30.1540.10">
    <property type="entry name" value="formyl-coa transferase, domain 3"/>
    <property type="match status" value="1"/>
</dbReference>